<keyword evidence="2" id="KW-1185">Reference proteome</keyword>
<accession>A0A4V3DM82</accession>
<organism evidence="1 2">
    <name type="scientific">Tahibacter aquaticus</name>
    <dbReference type="NCBI Taxonomy" id="520092"/>
    <lineage>
        <taxon>Bacteria</taxon>
        <taxon>Pseudomonadati</taxon>
        <taxon>Pseudomonadota</taxon>
        <taxon>Gammaproteobacteria</taxon>
        <taxon>Lysobacterales</taxon>
        <taxon>Rhodanobacteraceae</taxon>
        <taxon>Tahibacter</taxon>
    </lineage>
</organism>
<dbReference type="EMBL" id="SNZH01000007">
    <property type="protein sequence ID" value="TDR43199.1"/>
    <property type="molecule type" value="Genomic_DNA"/>
</dbReference>
<comment type="caution">
    <text evidence="1">The sequence shown here is derived from an EMBL/GenBank/DDBJ whole genome shotgun (WGS) entry which is preliminary data.</text>
</comment>
<sequence length="82" mass="9383">MRERATVALLRGNETTRYGGVRKTRSHECLATREWLEPRRCRMRMVIPAPSSGSIGPQPVLPLPRPLIDQARSRLETYVIAR</sequence>
<evidence type="ECO:0000313" key="1">
    <source>
        <dbReference type="EMBL" id="TDR43199.1"/>
    </source>
</evidence>
<name>A0A4V3DM82_9GAMM</name>
<evidence type="ECO:0000313" key="2">
    <source>
        <dbReference type="Proteomes" id="UP000295293"/>
    </source>
</evidence>
<gene>
    <name evidence="1" type="ORF">DFR29_107211</name>
</gene>
<dbReference type="Proteomes" id="UP000295293">
    <property type="component" value="Unassembled WGS sequence"/>
</dbReference>
<protein>
    <submittedName>
        <fullName evidence="1">Uncharacterized protein</fullName>
    </submittedName>
</protein>
<reference evidence="1 2" key="1">
    <citation type="submission" date="2019-03" db="EMBL/GenBank/DDBJ databases">
        <title>Genomic Encyclopedia of Type Strains, Phase IV (KMG-IV): sequencing the most valuable type-strain genomes for metagenomic binning, comparative biology and taxonomic classification.</title>
        <authorList>
            <person name="Goeker M."/>
        </authorList>
    </citation>
    <scope>NUCLEOTIDE SEQUENCE [LARGE SCALE GENOMIC DNA]</scope>
    <source>
        <strain evidence="1 2">DSM 21667</strain>
    </source>
</reference>
<dbReference type="AlphaFoldDB" id="A0A4V3DM82"/>
<proteinExistence type="predicted"/>